<proteinExistence type="predicted"/>
<sequence length="72" mass="8218">MSMSIQPGDKVKYIGKGVPQYTNQFLVVKAVLVNGLILEFPEEDKREVVLEDCGIWKEESLICGFDEVEEQR</sequence>
<evidence type="ECO:0000313" key="1">
    <source>
        <dbReference type="EMBL" id="TKK84725.1"/>
    </source>
</evidence>
<dbReference type="EMBL" id="SIYF01000230">
    <property type="protein sequence ID" value="TKK84725.1"/>
    <property type="molecule type" value="Genomic_DNA"/>
</dbReference>
<accession>A0A4U3M705</accession>
<protein>
    <submittedName>
        <fullName evidence="1">Uncharacterized protein</fullName>
    </submittedName>
</protein>
<reference evidence="1 2" key="1">
    <citation type="submission" date="2019-02" db="EMBL/GenBank/DDBJ databases">
        <title>Bacteria dissemination in different level of health care in South Africa: the effectiveness of infections prevention and control.</title>
        <authorList>
            <person name="Shobo C."/>
            <person name="Amoako D.G."/>
            <person name="Allam M."/>
            <person name="Ismail A."/>
            <person name="Bester L.A."/>
            <person name="Essack S.Y."/>
        </authorList>
    </citation>
    <scope>NUCLEOTIDE SEQUENCE [LARGE SCALE GENOMIC DNA]</scope>
    <source>
        <strain evidence="1 2">2SIL2</strain>
    </source>
</reference>
<evidence type="ECO:0000313" key="2">
    <source>
        <dbReference type="Proteomes" id="UP000305511"/>
    </source>
</evidence>
<name>A0A4U3M705_ENTFL</name>
<gene>
    <name evidence="1" type="ORF">EY666_09805</name>
</gene>
<dbReference type="Proteomes" id="UP000305511">
    <property type="component" value="Unassembled WGS sequence"/>
</dbReference>
<comment type="caution">
    <text evidence="1">The sequence shown here is derived from an EMBL/GenBank/DDBJ whole genome shotgun (WGS) entry which is preliminary data.</text>
</comment>
<organism evidence="1 2">
    <name type="scientific">Enterococcus faecalis</name>
    <name type="common">Streptococcus faecalis</name>
    <dbReference type="NCBI Taxonomy" id="1351"/>
    <lineage>
        <taxon>Bacteria</taxon>
        <taxon>Bacillati</taxon>
        <taxon>Bacillota</taxon>
        <taxon>Bacilli</taxon>
        <taxon>Lactobacillales</taxon>
        <taxon>Enterococcaceae</taxon>
        <taxon>Enterococcus</taxon>
    </lineage>
</organism>
<dbReference type="AlphaFoldDB" id="A0A4U3M705"/>
<dbReference type="RefSeq" id="WP_137274110.1">
    <property type="nucleotide sequence ID" value="NZ_JBHKTM010000015.1"/>
</dbReference>